<dbReference type="PROSITE" id="PS51257">
    <property type="entry name" value="PROKAR_LIPOPROTEIN"/>
    <property type="match status" value="1"/>
</dbReference>
<proteinExistence type="predicted"/>
<dbReference type="AlphaFoldDB" id="N8P4C5"/>
<sequence length="34" mass="3572">MNKILIVFLCMLTISGCSSMNVRPTVGVSVGTSI</sequence>
<organism evidence="1 2">
    <name type="scientific">Acinetobacter bohemicus ANC 3994</name>
    <dbReference type="NCBI Taxonomy" id="1217715"/>
    <lineage>
        <taxon>Bacteria</taxon>
        <taxon>Pseudomonadati</taxon>
        <taxon>Pseudomonadota</taxon>
        <taxon>Gammaproteobacteria</taxon>
        <taxon>Moraxellales</taxon>
        <taxon>Moraxellaceae</taxon>
        <taxon>Acinetobacter</taxon>
    </lineage>
</organism>
<evidence type="ECO:0000313" key="1">
    <source>
        <dbReference type="EMBL" id="ENU21436.1"/>
    </source>
</evidence>
<evidence type="ECO:0008006" key="3">
    <source>
        <dbReference type="Google" id="ProtNLM"/>
    </source>
</evidence>
<name>N8P4C5_9GAMM</name>
<accession>N8P4C5</accession>
<dbReference type="EMBL" id="APOH01000003">
    <property type="protein sequence ID" value="ENU21436.1"/>
    <property type="molecule type" value="Genomic_DNA"/>
</dbReference>
<protein>
    <recommendedName>
        <fullName evidence="3">Lipoprotein</fullName>
    </recommendedName>
</protein>
<comment type="caution">
    <text evidence="1">The sequence shown here is derived from an EMBL/GenBank/DDBJ whole genome shotgun (WGS) entry which is preliminary data.</text>
</comment>
<reference evidence="1 2" key="1">
    <citation type="submission" date="2013-02" db="EMBL/GenBank/DDBJ databases">
        <title>The Genome Sequence of Acinetobacter sp. ANC 3994.</title>
        <authorList>
            <consortium name="The Broad Institute Genome Sequencing Platform"/>
            <consortium name="The Broad Institute Genome Sequencing Center for Infectious Disease"/>
            <person name="Cerqueira G."/>
            <person name="Feldgarden M."/>
            <person name="Courvalin P."/>
            <person name="Perichon B."/>
            <person name="Grillot-Courvalin C."/>
            <person name="Clermont D."/>
            <person name="Rocha E."/>
            <person name="Yoon E.-J."/>
            <person name="Nemec A."/>
            <person name="Walker B."/>
            <person name="Young S.K."/>
            <person name="Zeng Q."/>
            <person name="Gargeya S."/>
            <person name="Fitzgerald M."/>
            <person name="Haas B."/>
            <person name="Abouelleil A."/>
            <person name="Alvarado L."/>
            <person name="Arachchi H.M."/>
            <person name="Berlin A.M."/>
            <person name="Chapman S.B."/>
            <person name="Dewar J."/>
            <person name="Goldberg J."/>
            <person name="Griggs A."/>
            <person name="Gujja S."/>
            <person name="Hansen M."/>
            <person name="Howarth C."/>
            <person name="Imamovic A."/>
            <person name="Larimer J."/>
            <person name="McCowan C."/>
            <person name="Murphy C."/>
            <person name="Neiman D."/>
            <person name="Pearson M."/>
            <person name="Priest M."/>
            <person name="Roberts A."/>
            <person name="Saif S."/>
            <person name="Shea T."/>
            <person name="Sisk P."/>
            <person name="Sykes S."/>
            <person name="Wortman J."/>
            <person name="Nusbaum C."/>
            <person name="Birren B."/>
        </authorList>
    </citation>
    <scope>NUCLEOTIDE SEQUENCE [LARGE SCALE GENOMIC DNA]</scope>
    <source>
        <strain evidence="1 2">ANC 3994</strain>
    </source>
</reference>
<evidence type="ECO:0000313" key="2">
    <source>
        <dbReference type="Proteomes" id="UP000013086"/>
    </source>
</evidence>
<dbReference type="Proteomes" id="UP000013086">
    <property type="component" value="Unassembled WGS sequence"/>
</dbReference>
<dbReference type="HOGENOM" id="CLU_220555_0_0_6"/>
<gene>
    <name evidence="1" type="ORF">F994_00143</name>
</gene>